<dbReference type="InterPro" id="IPR022158">
    <property type="entry name" value="Inositol_phosphatase"/>
</dbReference>
<dbReference type="FunCoup" id="T1FUK8">
    <property type="interactions" value="602"/>
</dbReference>
<evidence type="ECO:0000313" key="3">
    <source>
        <dbReference type="EMBL" id="ESN98354.1"/>
    </source>
</evidence>
<sequence>MIELIEDELYFILKSRQSSLWCSKVDGSLSVHPSDDIMKTLNPVCHGVVHGLIGKFKTRLDGDWKLLLIKKYQMLGKIPSLNITCNKITQILSLTLTPDAANQLRDSEIDVCPKHGRVKTDVASKLVNNLENMRKPLQKTWNQFVSAAETIKPKKLNFKIPPITNLVSGSQPTGNSNFSMQQQQRDVKEKERYDRKILEELQRMFSDSDSFYYSPNPGAHLTNSIQKTQLLKESLSSPQSSSSSSVATTTTTASITTTTTTLNKEASSSAENRTANSSPLNSTGSASSSLSAPLKPSSLSSSTHSSSNSLQSSPSSSSSSSWKYADDNFFWNKNMLGELINLAKVNPLANEWIVPIIQGYVQIEDCPIRFDDEDDDIRLQSSSLSPPTLSLKLCIISRRSRHRAGTRYKRRGVDDDGYTANYVETEQNLNQHPYKILEFVSHVVSFVQIRGSVPLYWSQSGNKYRPPPRIERDFDQNFKAFSKHMQSVVKTYDRVTIINLIEQTGKEKVLGDVFLQHVVTCNDPRITYVTFDFHEYCRGMKFENVSILTENIMPIVKDMKYCWVDTNGMICKQQGVFRVNCVDCLDRTNIVQSALARIVLEMQCRKLGLLSPERQLGGNYKTLYQQMWANNGDVISRQYAGTAALKGDYTRTGERKFTGMMRDGVNSANRYYINRVRDIYKQATVDLMQGKQVAWDSLDAGDGRAENGELLAEEGPAQRDEDIQLIVNDCVKLLIVEPEVCTGSWGLVNCDRLADSLVGGTSELTNLLEMDVILVLSKTALYVANFFFILSYDDDVDIVTSYQKIALSDLMRVELGLITFAPKLHQICMRLYYRSAARSRNKVAIEEPFFEVVDVDGVEENDVGGSCCFHSFCVAGTRLTSSNSLVNHSKTADEAKETLRQIYASLNKNCRQIGHYLAIDETKIDRNVRSGMHDSIVIISNQAQDQVNANLPPPPTMSELPTPINLPFNKVPSIDDESGNAAQETGVLASAGDLNLMDFTDSHFGLDVHRNVSNNSTNLSLLSSLTTSDSSVASSTALPVVSRVGSSGTAVTSAFDTPRHLNRTSLYLTCKTHPTVSDPSTFTPISTSLQQHVLQTRQLHTKLRNLVTSNIQLSDHVCLAGCGIIATRSKNQLKMGLIRETESFYSVSLTDNPLVVNCLLGKMTTQTSKQQNDKLLELVLAENEYVRKGLTGDLFTTCVQADSLNLSHGNNDSGSGLTNLLAKRPIMLSEQLKSHSLDATSMVNLLKGNPRSHRRAIYIGRSDNIPFGGIISGLADGKVKMSALFEKDYLDDEDDALMKFTELNNDNNKTSTNNYCDESGSRDFRKNGNQESENKNVLINFDDISDTTPHATRQFPMKQQILPQQLSTQQQQFSIKNSHSESTLIPKSSSYDLLNSLNEMEFFEEQTSSSALSKIKRKMAQLAVTSSTAAAAITAATVGGHASNRGAALFSGVDSKGLSRQATNNSLRSQLRFQNLKCRIILL</sequence>
<feature type="region of interest" description="Disordered" evidence="1">
    <location>
        <begin position="1311"/>
        <end position="1331"/>
    </location>
</feature>
<dbReference type="GO" id="GO:2001135">
    <property type="term" value="P:regulation of endocytic recycling"/>
    <property type="evidence" value="ECO:0000318"/>
    <property type="project" value="GO_Central"/>
</dbReference>
<evidence type="ECO:0000256" key="1">
    <source>
        <dbReference type="SAM" id="MobiDB-lite"/>
    </source>
</evidence>
<dbReference type="eggNOG" id="KOG1890">
    <property type="taxonomic scope" value="Eukaryota"/>
</dbReference>
<dbReference type="Pfam" id="PF12456">
    <property type="entry name" value="hSac2"/>
    <property type="match status" value="1"/>
</dbReference>
<evidence type="ECO:0000313" key="5">
    <source>
        <dbReference type="Proteomes" id="UP000015101"/>
    </source>
</evidence>
<name>T1FUK8_HELRO</name>
<proteinExistence type="predicted"/>
<feature type="compositionally biased region" description="Polar residues" evidence="1">
    <location>
        <begin position="167"/>
        <end position="184"/>
    </location>
</feature>
<dbReference type="OrthoDB" id="405996at2759"/>
<organism evidence="4 5">
    <name type="scientific">Helobdella robusta</name>
    <name type="common">Californian leech</name>
    <dbReference type="NCBI Taxonomy" id="6412"/>
    <lineage>
        <taxon>Eukaryota</taxon>
        <taxon>Metazoa</taxon>
        <taxon>Spiralia</taxon>
        <taxon>Lophotrochozoa</taxon>
        <taxon>Annelida</taxon>
        <taxon>Clitellata</taxon>
        <taxon>Hirudinea</taxon>
        <taxon>Rhynchobdellida</taxon>
        <taxon>Glossiphoniidae</taxon>
        <taxon>Helobdella</taxon>
    </lineage>
</organism>
<dbReference type="KEGG" id="hro:HELRODRAFT_193055"/>
<dbReference type="InterPro" id="IPR002013">
    <property type="entry name" value="SAC_dom"/>
</dbReference>
<dbReference type="STRING" id="6412.T1FUK8"/>
<dbReference type="GO" id="GO:0005769">
    <property type="term" value="C:early endosome"/>
    <property type="evidence" value="ECO:0000318"/>
    <property type="project" value="GO_Central"/>
</dbReference>
<gene>
    <name evidence="4" type="primary">20212504</name>
    <name evidence="3" type="ORF">HELRODRAFT_193055</name>
</gene>
<accession>T1FUK8</accession>
<reference evidence="4" key="3">
    <citation type="submission" date="2015-06" db="UniProtKB">
        <authorList>
            <consortium name="EnsemblMetazoa"/>
        </authorList>
    </citation>
    <scope>IDENTIFICATION</scope>
</reference>
<dbReference type="EMBL" id="AMQM01005975">
    <property type="status" value="NOT_ANNOTATED_CDS"/>
    <property type="molecule type" value="Genomic_DNA"/>
</dbReference>
<dbReference type="CTD" id="20212504"/>
<dbReference type="PROSITE" id="PS50275">
    <property type="entry name" value="SAC"/>
    <property type="match status" value="1"/>
</dbReference>
<evidence type="ECO:0000259" key="2">
    <source>
        <dbReference type="PROSITE" id="PS50275"/>
    </source>
</evidence>
<dbReference type="InParanoid" id="T1FUK8"/>
<dbReference type="GO" id="GO:0046856">
    <property type="term" value="P:phosphatidylinositol dephosphorylation"/>
    <property type="evidence" value="ECO:0000318"/>
    <property type="project" value="GO_Central"/>
</dbReference>
<feature type="region of interest" description="Disordered" evidence="1">
    <location>
        <begin position="230"/>
        <end position="321"/>
    </location>
</feature>
<dbReference type="PANTHER" id="PTHR45662">
    <property type="entry name" value="PHOSPHATIDYLINOSITIDE PHOSPHATASE SAC1"/>
    <property type="match status" value="1"/>
</dbReference>
<dbReference type="EMBL" id="KB097182">
    <property type="protein sequence ID" value="ESN98354.1"/>
    <property type="molecule type" value="Genomic_DNA"/>
</dbReference>
<dbReference type="Proteomes" id="UP000015101">
    <property type="component" value="Unassembled WGS sequence"/>
</dbReference>
<feature type="compositionally biased region" description="Low complexity" evidence="1">
    <location>
        <begin position="236"/>
        <end position="268"/>
    </location>
</feature>
<feature type="region of interest" description="Disordered" evidence="1">
    <location>
        <begin position="167"/>
        <end position="192"/>
    </location>
</feature>
<reference evidence="5" key="1">
    <citation type="submission" date="2012-12" db="EMBL/GenBank/DDBJ databases">
        <authorList>
            <person name="Hellsten U."/>
            <person name="Grimwood J."/>
            <person name="Chapman J.A."/>
            <person name="Shapiro H."/>
            <person name="Aerts A."/>
            <person name="Otillar R.P."/>
            <person name="Terry A.Y."/>
            <person name="Boore J.L."/>
            <person name="Simakov O."/>
            <person name="Marletaz F."/>
            <person name="Cho S.-J."/>
            <person name="Edsinger-Gonzales E."/>
            <person name="Havlak P."/>
            <person name="Kuo D.-H."/>
            <person name="Larsson T."/>
            <person name="Lv J."/>
            <person name="Arendt D."/>
            <person name="Savage R."/>
            <person name="Osoegawa K."/>
            <person name="de Jong P."/>
            <person name="Lindberg D.R."/>
            <person name="Seaver E.C."/>
            <person name="Weisblat D.A."/>
            <person name="Putnam N.H."/>
            <person name="Grigoriev I.V."/>
            <person name="Rokhsar D.S."/>
        </authorList>
    </citation>
    <scope>NUCLEOTIDE SEQUENCE</scope>
</reference>
<dbReference type="RefSeq" id="XP_009023683.1">
    <property type="nucleotide sequence ID" value="XM_009025435.1"/>
</dbReference>
<protein>
    <recommendedName>
        <fullName evidence="2">SAC domain-containing protein</fullName>
    </recommendedName>
</protein>
<feature type="domain" description="SAC" evidence="2">
    <location>
        <begin position="301"/>
        <end position="641"/>
    </location>
</feature>
<dbReference type="PANTHER" id="PTHR45662:SF8">
    <property type="entry name" value="PHOSPHATIDYLINOSITIDE PHOSPHATASE SAC2"/>
    <property type="match status" value="1"/>
</dbReference>
<dbReference type="Pfam" id="PF02383">
    <property type="entry name" value="Syja_N"/>
    <property type="match status" value="1"/>
</dbReference>
<keyword evidence="5" id="KW-1185">Reference proteome</keyword>
<dbReference type="HOGENOM" id="CLU_249549_0_0_1"/>
<dbReference type="GO" id="GO:0043812">
    <property type="term" value="F:phosphatidylinositol-4-phosphate phosphatase activity"/>
    <property type="evidence" value="ECO:0000318"/>
    <property type="project" value="GO_Central"/>
</dbReference>
<dbReference type="EnsemblMetazoa" id="HelroT193055">
    <property type="protein sequence ID" value="HelroP193055"/>
    <property type="gene ID" value="HelroG193055"/>
</dbReference>
<dbReference type="GO" id="GO:0045334">
    <property type="term" value="C:clathrin-coated endocytic vesicle"/>
    <property type="evidence" value="ECO:0000318"/>
    <property type="project" value="GO_Central"/>
</dbReference>
<reference evidence="3 5" key="2">
    <citation type="journal article" date="2013" name="Nature">
        <title>Insights into bilaterian evolution from three spiralian genomes.</title>
        <authorList>
            <person name="Simakov O."/>
            <person name="Marletaz F."/>
            <person name="Cho S.J."/>
            <person name="Edsinger-Gonzales E."/>
            <person name="Havlak P."/>
            <person name="Hellsten U."/>
            <person name="Kuo D.H."/>
            <person name="Larsson T."/>
            <person name="Lv J."/>
            <person name="Arendt D."/>
            <person name="Savage R."/>
            <person name="Osoegawa K."/>
            <person name="de Jong P."/>
            <person name="Grimwood J."/>
            <person name="Chapman J.A."/>
            <person name="Shapiro H."/>
            <person name="Aerts A."/>
            <person name="Otillar R.P."/>
            <person name="Terry A.Y."/>
            <person name="Boore J.L."/>
            <person name="Grigoriev I.V."/>
            <person name="Lindberg D.R."/>
            <person name="Seaver E.C."/>
            <person name="Weisblat D.A."/>
            <person name="Putnam N.H."/>
            <person name="Rokhsar D.S."/>
        </authorList>
    </citation>
    <scope>NUCLEOTIDE SEQUENCE</scope>
</reference>
<evidence type="ECO:0000313" key="4">
    <source>
        <dbReference type="EnsemblMetazoa" id="HelroP193055"/>
    </source>
</evidence>
<dbReference type="GeneID" id="20212504"/>
<dbReference type="EMBL" id="AMQM01005976">
    <property type="status" value="NOT_ANNOTATED_CDS"/>
    <property type="molecule type" value="Genomic_DNA"/>
</dbReference>
<feature type="compositionally biased region" description="Low complexity" evidence="1">
    <location>
        <begin position="277"/>
        <end position="321"/>
    </location>
</feature>
<feature type="compositionally biased region" description="Basic and acidic residues" evidence="1">
    <location>
        <begin position="1319"/>
        <end position="1331"/>
    </location>
</feature>